<protein>
    <submittedName>
        <fullName evidence="1">Uncharacterized protein</fullName>
    </submittedName>
</protein>
<sequence length="95" mass="10227">MSAAQRQQFAGAVVVWSGFLRVQPRRTEPDRGPAIAAVAFPAPAPVAVVTYRSFACWIVIPLAVRPVRRLRSRPVIASREISGSAPMVAEDDISG</sequence>
<dbReference type="EMBL" id="SWMS01000010">
    <property type="protein sequence ID" value="TKG69740.1"/>
    <property type="molecule type" value="Genomic_DNA"/>
</dbReference>
<dbReference type="RefSeq" id="WP_137095823.1">
    <property type="nucleotide sequence ID" value="NZ_SWMS01000010.1"/>
</dbReference>
<keyword evidence="2" id="KW-1185">Reference proteome</keyword>
<proteinExistence type="predicted"/>
<evidence type="ECO:0000313" key="1">
    <source>
        <dbReference type="EMBL" id="TKG69740.1"/>
    </source>
</evidence>
<name>A0ABY2S470_9PSEU</name>
<dbReference type="Proteomes" id="UP000309992">
    <property type="component" value="Unassembled WGS sequence"/>
</dbReference>
<organism evidence="1 2">
    <name type="scientific">Prauserella endophytica</name>
    <dbReference type="NCBI Taxonomy" id="1592324"/>
    <lineage>
        <taxon>Bacteria</taxon>
        <taxon>Bacillati</taxon>
        <taxon>Actinomycetota</taxon>
        <taxon>Actinomycetes</taxon>
        <taxon>Pseudonocardiales</taxon>
        <taxon>Pseudonocardiaceae</taxon>
        <taxon>Prauserella</taxon>
        <taxon>Prauserella coralliicola group</taxon>
    </lineage>
</organism>
<evidence type="ECO:0000313" key="2">
    <source>
        <dbReference type="Proteomes" id="UP000309992"/>
    </source>
</evidence>
<gene>
    <name evidence="1" type="ORF">FCN18_19880</name>
</gene>
<accession>A0ABY2S470</accession>
<comment type="caution">
    <text evidence="1">The sequence shown here is derived from an EMBL/GenBank/DDBJ whole genome shotgun (WGS) entry which is preliminary data.</text>
</comment>
<reference evidence="1 2" key="1">
    <citation type="journal article" date="2015" name="Antonie Van Leeuwenhoek">
        <title>Prauserella endophytica sp. nov., an endophytic actinobacterium isolated from Tamarix taklamakanensis.</title>
        <authorList>
            <person name="Liu J.M."/>
            <person name="Habden X."/>
            <person name="Guo L."/>
            <person name="Tuo L."/>
            <person name="Jiang Z.K."/>
            <person name="Liu S.W."/>
            <person name="Liu X.F."/>
            <person name="Chen L."/>
            <person name="Li R.F."/>
            <person name="Zhang Y.Q."/>
            <person name="Sun C.H."/>
        </authorList>
    </citation>
    <scope>NUCLEOTIDE SEQUENCE [LARGE SCALE GENOMIC DNA]</scope>
    <source>
        <strain evidence="1 2">CGMCC 4.7182</strain>
    </source>
</reference>